<dbReference type="EMBL" id="CP046913">
    <property type="protein sequence ID" value="QGZ62111.1"/>
    <property type="molecule type" value="Genomic_DNA"/>
</dbReference>
<evidence type="ECO:0000313" key="2">
    <source>
        <dbReference type="Proteomes" id="UP000433577"/>
    </source>
</evidence>
<reference evidence="1 2" key="1">
    <citation type="submission" date="2019-12" db="EMBL/GenBank/DDBJ databases">
        <title>Paraburkholderia acidiphila 7Q-K02 sp. nov and Paraburkholderia acidisoli DHF22 sp. nov., two strains isolated from forest soil.</title>
        <authorList>
            <person name="Gao Z."/>
            <person name="Qiu L."/>
        </authorList>
    </citation>
    <scope>NUCLEOTIDE SEQUENCE [LARGE SCALE GENOMIC DNA]</scope>
    <source>
        <strain evidence="1 2">DHF22</strain>
    </source>
</reference>
<dbReference type="AlphaFoldDB" id="A0A7Z2GI02"/>
<gene>
    <name evidence="1" type="ORF">FAZ98_10430</name>
</gene>
<dbReference type="OrthoDB" id="8548202at2"/>
<name>A0A7Z2GI02_9BURK</name>
<dbReference type="RefSeq" id="WP_158951142.1">
    <property type="nucleotide sequence ID" value="NZ_CP046913.1"/>
</dbReference>
<accession>A0A7Z2GI02</accession>
<evidence type="ECO:0000313" key="1">
    <source>
        <dbReference type="EMBL" id="QGZ62111.1"/>
    </source>
</evidence>
<sequence length="83" mass="9111">MKNTSEASIGAPSAEIVALPILPAIGLSKWPQIAPFLPIGRETWRKLVRAGKAPQPIRLSGTCVVYRNEEIHQYLADPLGYRS</sequence>
<keyword evidence="2" id="KW-1185">Reference proteome</keyword>
<protein>
    <submittedName>
        <fullName evidence="1">AlpA family phage regulatory protein</fullName>
    </submittedName>
</protein>
<proteinExistence type="predicted"/>
<dbReference type="KEGG" id="pacs:FAZ98_10430"/>
<organism evidence="1 2">
    <name type="scientific">Paraburkholderia acidisoli</name>
    <dbReference type="NCBI Taxonomy" id="2571748"/>
    <lineage>
        <taxon>Bacteria</taxon>
        <taxon>Pseudomonadati</taxon>
        <taxon>Pseudomonadota</taxon>
        <taxon>Betaproteobacteria</taxon>
        <taxon>Burkholderiales</taxon>
        <taxon>Burkholderiaceae</taxon>
        <taxon>Paraburkholderia</taxon>
    </lineage>
</organism>
<dbReference type="Proteomes" id="UP000433577">
    <property type="component" value="Chromosome 1"/>
</dbReference>